<evidence type="ECO:0000313" key="1">
    <source>
        <dbReference type="EMBL" id="MFC3580487.1"/>
    </source>
</evidence>
<gene>
    <name evidence="1" type="ORF">ACFONA_09965</name>
</gene>
<dbReference type="Proteomes" id="UP001595713">
    <property type="component" value="Unassembled WGS sequence"/>
</dbReference>
<dbReference type="RefSeq" id="WP_261294942.1">
    <property type="nucleotide sequence ID" value="NZ_JANQBK010000012.1"/>
</dbReference>
<name>A0ABV7SU92_9SPHN</name>
<reference evidence="2" key="1">
    <citation type="journal article" date="2019" name="Int. J. Syst. Evol. Microbiol.">
        <title>The Global Catalogue of Microorganisms (GCM) 10K type strain sequencing project: providing services to taxonomists for standard genome sequencing and annotation.</title>
        <authorList>
            <consortium name="The Broad Institute Genomics Platform"/>
            <consortium name="The Broad Institute Genome Sequencing Center for Infectious Disease"/>
            <person name="Wu L."/>
            <person name="Ma J."/>
        </authorList>
    </citation>
    <scope>NUCLEOTIDE SEQUENCE [LARGE SCALE GENOMIC DNA]</scope>
    <source>
        <strain evidence="2">KCTC 42739</strain>
    </source>
</reference>
<comment type="caution">
    <text evidence="1">The sequence shown here is derived from an EMBL/GenBank/DDBJ whole genome shotgun (WGS) entry which is preliminary data.</text>
</comment>
<dbReference type="EMBL" id="JBHRXP010000004">
    <property type="protein sequence ID" value="MFC3580487.1"/>
    <property type="molecule type" value="Genomic_DNA"/>
</dbReference>
<evidence type="ECO:0000313" key="2">
    <source>
        <dbReference type="Proteomes" id="UP001595713"/>
    </source>
</evidence>
<accession>A0ABV7SU92</accession>
<protein>
    <submittedName>
        <fullName evidence="1">Uncharacterized protein</fullName>
    </submittedName>
</protein>
<keyword evidence="2" id="KW-1185">Reference proteome</keyword>
<organism evidence="1 2">
    <name type="scientific">Sphingomonas hylomeconis</name>
    <dbReference type="NCBI Taxonomy" id="1395958"/>
    <lineage>
        <taxon>Bacteria</taxon>
        <taxon>Pseudomonadati</taxon>
        <taxon>Pseudomonadota</taxon>
        <taxon>Alphaproteobacteria</taxon>
        <taxon>Sphingomonadales</taxon>
        <taxon>Sphingomonadaceae</taxon>
        <taxon>Sphingomonas</taxon>
    </lineage>
</organism>
<sequence length="57" mass="6214">MRPDHGAALSGRRRARPGYSLAWDLPRLAGTALFWCLIDAMRGTPGPRAPVRRLSAA</sequence>
<proteinExistence type="predicted"/>